<gene>
    <name evidence="1" type="ORF">SAMN05216474_1423</name>
</gene>
<protein>
    <submittedName>
        <fullName evidence="1">Uncharacterized protein</fullName>
    </submittedName>
</protein>
<dbReference type="OrthoDB" id="823685at2"/>
<keyword evidence="2" id="KW-1185">Reference proteome</keyword>
<organism evidence="1 2">
    <name type="scientific">Lishizhenia tianjinensis</name>
    <dbReference type="NCBI Taxonomy" id="477690"/>
    <lineage>
        <taxon>Bacteria</taxon>
        <taxon>Pseudomonadati</taxon>
        <taxon>Bacteroidota</taxon>
        <taxon>Flavobacteriia</taxon>
        <taxon>Flavobacteriales</taxon>
        <taxon>Crocinitomicaceae</taxon>
        <taxon>Lishizhenia</taxon>
    </lineage>
</organism>
<dbReference type="RefSeq" id="WP_090247671.1">
    <property type="nucleotide sequence ID" value="NZ_FPAS01000002.1"/>
</dbReference>
<dbReference type="AlphaFoldDB" id="A0A1I6ZJZ4"/>
<dbReference type="EMBL" id="FPAS01000002">
    <property type="protein sequence ID" value="SFT62992.1"/>
    <property type="molecule type" value="Genomic_DNA"/>
</dbReference>
<proteinExistence type="predicted"/>
<reference evidence="1 2" key="1">
    <citation type="submission" date="2016-10" db="EMBL/GenBank/DDBJ databases">
        <authorList>
            <person name="de Groot N.N."/>
        </authorList>
    </citation>
    <scope>NUCLEOTIDE SEQUENCE [LARGE SCALE GENOMIC DNA]</scope>
    <source>
        <strain evidence="1 2">CGMCC 1.7005</strain>
    </source>
</reference>
<evidence type="ECO:0000313" key="2">
    <source>
        <dbReference type="Proteomes" id="UP000236454"/>
    </source>
</evidence>
<dbReference type="STRING" id="477690.SAMN05216474_1423"/>
<evidence type="ECO:0000313" key="1">
    <source>
        <dbReference type="EMBL" id="SFT62992.1"/>
    </source>
</evidence>
<name>A0A1I6ZJZ4_9FLAO</name>
<dbReference type="SUPFAM" id="SSF53756">
    <property type="entry name" value="UDP-Glycosyltransferase/glycogen phosphorylase"/>
    <property type="match status" value="1"/>
</dbReference>
<dbReference type="Proteomes" id="UP000236454">
    <property type="component" value="Unassembled WGS sequence"/>
</dbReference>
<dbReference type="Gene3D" id="3.40.50.2000">
    <property type="entry name" value="Glycogen Phosphorylase B"/>
    <property type="match status" value="1"/>
</dbReference>
<sequence>MKKIVFIAKTDLNTDGRILNQLKILENTYPEQLIDFILLPDKPLKISCGDNVKMHIINTQFRNNKFLRVFTVLEFIVKSLYLLFKLKPHILHAQDTAIVQPVILYKFFRGSTFKLIYDDHEIPNENERFTKRILNKIEELVLKKADHNIFANEERMEVLRKELSLKTNCSYFLNLPYFDDEESSIELSENDKNSLNELDNSIRKGCKFIVHQGVLRIERGEERLAELSRILPEKYKILLLGGNEIEYEKFIEKYKLDKAKFYFRGSVNYLFLPKYWERGIASIVMYLPTYINNRLCAPNRFYISIQKGLPVIVNKNNPVLSNFIEKYHCGTYIEDLNATNISRSIENLKIKEDMFKSLKKKQVEDFLNAYR</sequence>
<accession>A0A1I6ZJZ4</accession>